<reference evidence="3 4" key="1">
    <citation type="journal article" date="2019" name="Int. J. Syst. Evol. Microbiol.">
        <title>The Global Catalogue of Microorganisms (GCM) 10K type strain sequencing project: providing services to taxonomists for standard genome sequencing and annotation.</title>
        <authorList>
            <consortium name="The Broad Institute Genomics Platform"/>
            <consortium name="The Broad Institute Genome Sequencing Center for Infectious Disease"/>
            <person name="Wu L."/>
            <person name="Ma J."/>
        </authorList>
    </citation>
    <scope>NUCLEOTIDE SEQUENCE [LARGE SCALE GENOMIC DNA]</scope>
    <source>
        <strain evidence="3 4">JCM 14319</strain>
    </source>
</reference>
<keyword evidence="2" id="KW-0342">GTP-binding</keyword>
<organism evidence="3 4">
    <name type="scientific">Agromyces humatus</name>
    <dbReference type="NCBI Taxonomy" id="279573"/>
    <lineage>
        <taxon>Bacteria</taxon>
        <taxon>Bacillati</taxon>
        <taxon>Actinomycetota</taxon>
        <taxon>Actinomycetes</taxon>
        <taxon>Micrococcales</taxon>
        <taxon>Microbacteriaceae</taxon>
        <taxon>Agromyces</taxon>
    </lineage>
</organism>
<dbReference type="SUPFAM" id="SSF50465">
    <property type="entry name" value="EF-Tu/eEF-1alpha/eIF2-gamma C-terminal domain"/>
    <property type="match status" value="1"/>
</dbReference>
<evidence type="ECO:0000313" key="3">
    <source>
        <dbReference type="EMBL" id="GAA1750469.1"/>
    </source>
</evidence>
<gene>
    <name evidence="3" type="ORF">GCM10009747_04770</name>
</gene>
<dbReference type="EMBL" id="BAAANH010000001">
    <property type="protein sequence ID" value="GAA1750469.1"/>
    <property type="molecule type" value="Genomic_DNA"/>
</dbReference>
<dbReference type="Proteomes" id="UP001500506">
    <property type="component" value="Unassembled WGS sequence"/>
</dbReference>
<proteinExistence type="predicted"/>
<evidence type="ECO:0000256" key="1">
    <source>
        <dbReference type="ARBA" id="ARBA00022741"/>
    </source>
</evidence>
<evidence type="ECO:0008006" key="5">
    <source>
        <dbReference type="Google" id="ProtNLM"/>
    </source>
</evidence>
<comment type="caution">
    <text evidence="3">The sequence shown here is derived from an EMBL/GenBank/DDBJ whole genome shotgun (WGS) entry which is preliminary data.</text>
</comment>
<evidence type="ECO:0000256" key="2">
    <source>
        <dbReference type="ARBA" id="ARBA00023134"/>
    </source>
</evidence>
<evidence type="ECO:0000313" key="4">
    <source>
        <dbReference type="Proteomes" id="UP001500506"/>
    </source>
</evidence>
<keyword evidence="1" id="KW-0547">Nucleotide-binding</keyword>
<sequence length="110" mass="11960">MPSEQVPAESRRARIRFLTPEEGGRQIAPASGVRSQIEVGEFQTSCVVESDAGLELLPLGEEMDVRIRVMFPEAAGPAFAKLAVVELFEGNRRVATGQFLDEPRSNESSG</sequence>
<accession>A0ABN2KA96</accession>
<dbReference type="Gene3D" id="2.40.30.10">
    <property type="entry name" value="Translation factors"/>
    <property type="match status" value="1"/>
</dbReference>
<protein>
    <recommendedName>
        <fullName evidence="5">PilZ domain-containing protein</fullName>
    </recommendedName>
</protein>
<name>A0ABN2KA96_9MICO</name>
<keyword evidence="4" id="KW-1185">Reference proteome</keyword>
<dbReference type="InterPro" id="IPR009001">
    <property type="entry name" value="Transl_elong_EF1A/Init_IF2_C"/>
</dbReference>